<dbReference type="GO" id="GO:0016491">
    <property type="term" value="F:oxidoreductase activity"/>
    <property type="evidence" value="ECO:0007669"/>
    <property type="project" value="InterPro"/>
</dbReference>
<dbReference type="RefSeq" id="WP_160497227.1">
    <property type="nucleotide sequence ID" value="NZ_WUBI01000001.1"/>
</dbReference>
<evidence type="ECO:0000313" key="3">
    <source>
        <dbReference type="EMBL" id="MWV43755.1"/>
    </source>
</evidence>
<accession>A0A7X3IJH7</accession>
<dbReference type="InterPro" id="IPR036188">
    <property type="entry name" value="FAD/NAD-bd_sf"/>
</dbReference>
<proteinExistence type="inferred from homology"/>
<sequence length="432" mass="47811">MKQFDVAIIGGGIAGLVAAIDLAQAGKSVVLLEKSSQFGGRAISVKKNGATFDQGAHAIIRGGAVDEIFQDLGIRMEGGSPSANISFLWNNQVSHIFRFFFSQNLRWLGKIEFFKFYNKLTKIDADSVPAISLRSWLEQEIRDPMTRHIAYAMFRVSSYLHAPDHQLAGPALRSIARTTKKNSIIYVQDGWQTLIDQLYEKAVQSGVSMMIRKNVTQIKHDGAVRKIRFADGQEMDITHVISATPPAVTSRLLEDEGSKSVLRWKEQARVIKAASLTLSLKRLSAPDHFAVLGVDQPIYFVNQSKFTRLSEDDTPVVNIVKYNGTGGTDPKTDERFLKQMLDLIQPGWQEEVVAKQYLPNMVVAYDYMHLGREDRFPGPAVPEIAGLYVAGEWVSHGEQLADAAAASGRRAARCVLKDMEAGCKGGRETIVV</sequence>
<comment type="similarity">
    <text evidence="1">Belongs to the carotenoid/retinoid oxidoreductase family. CrtN subfamily.</text>
</comment>
<evidence type="ECO:0000313" key="4">
    <source>
        <dbReference type="Proteomes" id="UP000460318"/>
    </source>
</evidence>
<dbReference type="Gene3D" id="3.90.660.50">
    <property type="match status" value="1"/>
</dbReference>
<dbReference type="EMBL" id="WUBI01000001">
    <property type="protein sequence ID" value="MWV43755.1"/>
    <property type="molecule type" value="Genomic_DNA"/>
</dbReference>
<comment type="caution">
    <text evidence="3">The sequence shown here is derived from an EMBL/GenBank/DDBJ whole genome shotgun (WGS) entry which is preliminary data.</text>
</comment>
<dbReference type="InterPro" id="IPR002937">
    <property type="entry name" value="Amino_oxidase"/>
</dbReference>
<evidence type="ECO:0000256" key="1">
    <source>
        <dbReference type="ARBA" id="ARBA00038322"/>
    </source>
</evidence>
<dbReference type="Pfam" id="PF01593">
    <property type="entry name" value="Amino_oxidase"/>
    <property type="match status" value="1"/>
</dbReference>
<dbReference type="Proteomes" id="UP000460318">
    <property type="component" value="Unassembled WGS sequence"/>
</dbReference>
<dbReference type="PANTHER" id="PTHR43734">
    <property type="entry name" value="PHYTOENE DESATURASE"/>
    <property type="match status" value="1"/>
</dbReference>
<reference evidence="3 4" key="1">
    <citation type="submission" date="2019-12" db="EMBL/GenBank/DDBJ databases">
        <title>Paenibacillus sp. nov., an endophytic bacterium isolated from the stem of Dendrobium.</title>
        <authorList>
            <person name="Zhao R."/>
        </authorList>
    </citation>
    <scope>NUCLEOTIDE SEQUENCE [LARGE SCALE GENOMIC DNA]</scope>
    <source>
        <strain evidence="3 4">HJL G12</strain>
    </source>
</reference>
<protein>
    <submittedName>
        <fullName evidence="3">FAD-dependent oxidoreductase</fullName>
    </submittedName>
</protein>
<evidence type="ECO:0000259" key="2">
    <source>
        <dbReference type="Pfam" id="PF01593"/>
    </source>
</evidence>
<dbReference type="AlphaFoldDB" id="A0A7X3IJH7"/>
<name>A0A7X3IJH7_9BACL</name>
<dbReference type="PANTHER" id="PTHR43734:SF1">
    <property type="entry name" value="PHYTOENE DESATURASE"/>
    <property type="match status" value="1"/>
</dbReference>
<feature type="domain" description="Amine oxidase" evidence="2">
    <location>
        <begin position="13"/>
        <end position="416"/>
    </location>
</feature>
<keyword evidence="4" id="KW-1185">Reference proteome</keyword>
<dbReference type="SUPFAM" id="SSF51905">
    <property type="entry name" value="FAD/NAD(P)-binding domain"/>
    <property type="match status" value="1"/>
</dbReference>
<gene>
    <name evidence="3" type="ORF">GRF59_08900</name>
</gene>
<organism evidence="3 4">
    <name type="scientific">Paenibacillus dendrobii</name>
    <dbReference type="NCBI Taxonomy" id="2691084"/>
    <lineage>
        <taxon>Bacteria</taxon>
        <taxon>Bacillati</taxon>
        <taxon>Bacillota</taxon>
        <taxon>Bacilli</taxon>
        <taxon>Bacillales</taxon>
        <taxon>Paenibacillaceae</taxon>
        <taxon>Paenibacillus</taxon>
    </lineage>
</organism>
<dbReference type="Gene3D" id="3.50.50.60">
    <property type="entry name" value="FAD/NAD(P)-binding domain"/>
    <property type="match status" value="1"/>
</dbReference>